<proteinExistence type="predicted"/>
<dbReference type="HOGENOM" id="CLU_1015686_0_0_1"/>
<dbReference type="EMBL" id="GG697431">
    <property type="protein sequence ID" value="EFQ36510.1"/>
    <property type="molecule type" value="Genomic_DNA"/>
</dbReference>
<gene>
    <name evidence="3" type="ORF">GLRG_11655</name>
</gene>
<protein>
    <submittedName>
        <fullName evidence="3">Uncharacterized protein</fullName>
    </submittedName>
</protein>
<dbReference type="VEuPathDB" id="FungiDB:GLRG_11655"/>
<name>E3R072_COLGM</name>
<feature type="compositionally biased region" description="Polar residues" evidence="2">
    <location>
        <begin position="38"/>
        <end position="65"/>
    </location>
</feature>
<organism evidence="4">
    <name type="scientific">Colletotrichum graminicola (strain M1.001 / M2 / FGSC 10212)</name>
    <name type="common">Maize anthracnose fungus</name>
    <name type="synonym">Glomerella graminicola</name>
    <dbReference type="NCBI Taxonomy" id="645133"/>
    <lineage>
        <taxon>Eukaryota</taxon>
        <taxon>Fungi</taxon>
        <taxon>Dikarya</taxon>
        <taxon>Ascomycota</taxon>
        <taxon>Pezizomycotina</taxon>
        <taxon>Sordariomycetes</taxon>
        <taxon>Hypocreomycetidae</taxon>
        <taxon>Glomerellales</taxon>
        <taxon>Glomerellaceae</taxon>
        <taxon>Colletotrichum</taxon>
        <taxon>Colletotrichum graminicola species complex</taxon>
    </lineage>
</organism>
<feature type="region of interest" description="Disordered" evidence="2">
    <location>
        <begin position="37"/>
        <end position="97"/>
    </location>
</feature>
<sequence>MFLNILHQLDIPHESNAPESGTLICVVQALKKDVSLVSHPTATSPPSGESSAQASLTEPTHTTVATAGVGSTKRKRHMDEPESLPNKKQPKTDGGRAHDTLSLECAIWKGPIELKERLSKTKQELKEALGKELELEARIADLQALEDGRHTHAGHLRSMAPSLLIKGAAVGGRIANTQDGQKQMDDDKAQFQKYVQHLQQAHEMAAIAYLSASDTNTTSFLQESKQKLEDAYTATRRLKDMVGELEEQGREKIAELMKLQKAVEEAVAVLGEDL</sequence>
<dbReference type="RefSeq" id="XP_008100530.1">
    <property type="nucleotide sequence ID" value="XM_008102339.1"/>
</dbReference>
<evidence type="ECO:0000256" key="1">
    <source>
        <dbReference type="SAM" id="Coils"/>
    </source>
</evidence>
<feature type="coiled-coil region" evidence="1">
    <location>
        <begin position="115"/>
        <end position="145"/>
    </location>
</feature>
<evidence type="ECO:0000313" key="4">
    <source>
        <dbReference type="Proteomes" id="UP000008782"/>
    </source>
</evidence>
<evidence type="ECO:0000256" key="2">
    <source>
        <dbReference type="SAM" id="MobiDB-lite"/>
    </source>
</evidence>
<dbReference type="AlphaFoldDB" id="E3R072"/>
<keyword evidence="4" id="KW-1185">Reference proteome</keyword>
<keyword evidence="1" id="KW-0175">Coiled coil</keyword>
<dbReference type="GeneID" id="24417019"/>
<dbReference type="Proteomes" id="UP000008782">
    <property type="component" value="Unassembled WGS sequence"/>
</dbReference>
<reference evidence="4" key="1">
    <citation type="journal article" date="2012" name="Nat. Genet.">
        <title>Lifestyle transitions in plant pathogenic Colletotrichum fungi deciphered by genome and transcriptome analyses.</title>
        <authorList>
            <person name="O'Connell R.J."/>
            <person name="Thon M.R."/>
            <person name="Hacquard S."/>
            <person name="Amyotte S.G."/>
            <person name="Kleemann J."/>
            <person name="Torres M.F."/>
            <person name="Damm U."/>
            <person name="Buiate E.A."/>
            <person name="Epstein L."/>
            <person name="Alkan N."/>
            <person name="Altmueller J."/>
            <person name="Alvarado-Balderrama L."/>
            <person name="Bauser C.A."/>
            <person name="Becker C."/>
            <person name="Birren B.W."/>
            <person name="Chen Z."/>
            <person name="Choi J."/>
            <person name="Crouch J.A."/>
            <person name="Duvick J.P."/>
            <person name="Farman M.A."/>
            <person name="Gan P."/>
            <person name="Heiman D."/>
            <person name="Henrissat B."/>
            <person name="Howard R.J."/>
            <person name="Kabbage M."/>
            <person name="Koch C."/>
            <person name="Kracher B."/>
            <person name="Kubo Y."/>
            <person name="Law A.D."/>
            <person name="Lebrun M.-H."/>
            <person name="Lee Y.-H."/>
            <person name="Miyara I."/>
            <person name="Moore N."/>
            <person name="Neumann U."/>
            <person name="Nordstroem K."/>
            <person name="Panaccione D.G."/>
            <person name="Panstruga R."/>
            <person name="Place M."/>
            <person name="Proctor R.H."/>
            <person name="Prusky D."/>
            <person name="Rech G."/>
            <person name="Reinhardt R."/>
            <person name="Rollins J.A."/>
            <person name="Rounsley S."/>
            <person name="Schardl C.L."/>
            <person name="Schwartz D.C."/>
            <person name="Shenoy N."/>
            <person name="Shirasu K."/>
            <person name="Sikhakolli U.R."/>
            <person name="Stueber K."/>
            <person name="Sukno S.A."/>
            <person name="Sweigard J.A."/>
            <person name="Takano Y."/>
            <person name="Takahara H."/>
            <person name="Trail F."/>
            <person name="van der Does H.C."/>
            <person name="Voll L.M."/>
            <person name="Will I."/>
            <person name="Young S."/>
            <person name="Zeng Q."/>
            <person name="Zhang J."/>
            <person name="Zhou S."/>
            <person name="Dickman M.B."/>
            <person name="Schulze-Lefert P."/>
            <person name="Ver Loren van Themaat E."/>
            <person name="Ma L.-J."/>
            <person name="Vaillancourt L.J."/>
        </authorList>
    </citation>
    <scope>NUCLEOTIDE SEQUENCE [LARGE SCALE GENOMIC DNA]</scope>
    <source>
        <strain evidence="4">M1.001 / M2 / FGSC 10212</strain>
    </source>
</reference>
<evidence type="ECO:0000313" key="3">
    <source>
        <dbReference type="EMBL" id="EFQ36510.1"/>
    </source>
</evidence>
<accession>E3R072</accession>